<feature type="non-terminal residue" evidence="1">
    <location>
        <position position="1"/>
    </location>
</feature>
<organism evidence="1 2">
    <name type="scientific">Dentiscutata heterogama</name>
    <dbReference type="NCBI Taxonomy" id="1316150"/>
    <lineage>
        <taxon>Eukaryota</taxon>
        <taxon>Fungi</taxon>
        <taxon>Fungi incertae sedis</taxon>
        <taxon>Mucoromycota</taxon>
        <taxon>Glomeromycotina</taxon>
        <taxon>Glomeromycetes</taxon>
        <taxon>Diversisporales</taxon>
        <taxon>Gigasporaceae</taxon>
        <taxon>Dentiscutata</taxon>
    </lineage>
</organism>
<dbReference type="EMBL" id="CAJVPU010012198">
    <property type="protein sequence ID" value="CAG8621245.1"/>
    <property type="molecule type" value="Genomic_DNA"/>
</dbReference>
<reference evidence="1" key="1">
    <citation type="submission" date="2021-06" db="EMBL/GenBank/DDBJ databases">
        <authorList>
            <person name="Kallberg Y."/>
            <person name="Tangrot J."/>
            <person name="Rosling A."/>
        </authorList>
    </citation>
    <scope>NUCLEOTIDE SEQUENCE</scope>
    <source>
        <strain evidence="1">IL203A</strain>
    </source>
</reference>
<name>A0ACA9MZ22_9GLOM</name>
<dbReference type="Proteomes" id="UP000789702">
    <property type="component" value="Unassembled WGS sequence"/>
</dbReference>
<proteinExistence type="predicted"/>
<accession>A0ACA9MZ22</accession>
<comment type="caution">
    <text evidence="1">The sequence shown here is derived from an EMBL/GenBank/DDBJ whole genome shotgun (WGS) entry which is preliminary data.</text>
</comment>
<sequence length="102" mass="12111">NAAQKLASDLFYNYKQISDKQIKKQLKTLLENDKECSEKLQKLKDKEVSFNKFWSKKLYFEYIFVSNDEHTQANAVWTQAILKTIFDKDYVSPKINADYVDM</sequence>
<evidence type="ECO:0000313" key="1">
    <source>
        <dbReference type="EMBL" id="CAG8621245.1"/>
    </source>
</evidence>
<protein>
    <submittedName>
        <fullName evidence="1">9732_t:CDS:1</fullName>
    </submittedName>
</protein>
<keyword evidence="2" id="KW-1185">Reference proteome</keyword>
<evidence type="ECO:0000313" key="2">
    <source>
        <dbReference type="Proteomes" id="UP000789702"/>
    </source>
</evidence>
<gene>
    <name evidence="1" type="ORF">DHETER_LOCUS8025</name>
</gene>